<organism evidence="2 3">
    <name type="scientific">Bacillus benzoevorans</name>
    <dbReference type="NCBI Taxonomy" id="1456"/>
    <lineage>
        <taxon>Bacteria</taxon>
        <taxon>Bacillati</taxon>
        <taxon>Bacillota</taxon>
        <taxon>Bacilli</taxon>
        <taxon>Bacillales</taxon>
        <taxon>Bacillaceae</taxon>
        <taxon>Bacillus</taxon>
    </lineage>
</organism>
<comment type="caution">
    <text evidence="2">The sequence shown here is derived from an EMBL/GenBank/DDBJ whole genome shotgun (WGS) entry which is preliminary data.</text>
</comment>
<accession>A0A7X0LV51</accession>
<evidence type="ECO:0000259" key="1">
    <source>
        <dbReference type="Pfam" id="PF07581"/>
    </source>
</evidence>
<dbReference type="Pfam" id="PF07581">
    <property type="entry name" value="Glug"/>
    <property type="match status" value="1"/>
</dbReference>
<feature type="domain" description="GLUG" evidence="1">
    <location>
        <begin position="93"/>
        <end position="117"/>
    </location>
</feature>
<name>A0A7X0LV51_9BACI</name>
<evidence type="ECO:0000313" key="2">
    <source>
        <dbReference type="EMBL" id="MBB6445631.1"/>
    </source>
</evidence>
<keyword evidence="3" id="KW-1185">Reference proteome</keyword>
<protein>
    <recommendedName>
        <fullName evidence="1">GLUG domain-containing protein</fullName>
    </recommendedName>
</protein>
<proteinExistence type="predicted"/>
<dbReference type="Proteomes" id="UP000531594">
    <property type="component" value="Unassembled WGS sequence"/>
</dbReference>
<gene>
    <name evidence="2" type="ORF">HNR53_002256</name>
</gene>
<dbReference type="EMBL" id="JACHGK010000007">
    <property type="protein sequence ID" value="MBB6445631.1"/>
    <property type="molecule type" value="Genomic_DNA"/>
</dbReference>
<sequence>MVIQISTPQDLDNIRNNLAGDYELTNDIDMSSFGNFIPIGKSPQFTGNIDGKGYKIFNLSIVDNSEYTAFIGRTNTGSVSNLGLENVYIESNSHHLAGLVGLNYMATISNCYVTGTIKNTNTSSLYTGGLIGRSYGLIENCYTDCTVIGGKVTGGFIGYFTSNLSTVINNYSKSTVSGGTDTGAFYGMTNTTSKPIYENNFFDKDVVGTTNYQTTGVTAKTTSEMKTQSTFTGWDFDNVWYMEDYPALRAFANIPTAKIETVNVDSYSTPIQSELNKTIKSTKELRTHSEPIQTFIQRYTATIRDVEGYLSQIHSESTQSHRSVRTGNRNVDSFVLPIGSNVYRESKTIKQLLSYVKPLQANISVLNVMRDIPIYAIVSTQKNTSVTSNEQNMSEISYIQNPSSVEVI</sequence>
<dbReference type="RefSeq" id="WP_184525863.1">
    <property type="nucleotide sequence ID" value="NZ_JACHGK010000007.1"/>
</dbReference>
<dbReference type="Gene3D" id="2.160.20.110">
    <property type="match status" value="1"/>
</dbReference>
<evidence type="ECO:0000313" key="3">
    <source>
        <dbReference type="Proteomes" id="UP000531594"/>
    </source>
</evidence>
<dbReference type="InterPro" id="IPR011493">
    <property type="entry name" value="GLUG"/>
</dbReference>
<dbReference type="AlphaFoldDB" id="A0A7X0LV51"/>
<reference evidence="2 3" key="1">
    <citation type="submission" date="2020-08" db="EMBL/GenBank/DDBJ databases">
        <title>Genomic Encyclopedia of Type Strains, Phase IV (KMG-IV): sequencing the most valuable type-strain genomes for metagenomic binning, comparative biology and taxonomic classification.</title>
        <authorList>
            <person name="Goeker M."/>
        </authorList>
    </citation>
    <scope>NUCLEOTIDE SEQUENCE [LARGE SCALE GENOMIC DNA]</scope>
    <source>
        <strain evidence="2 3">DSM 5391</strain>
    </source>
</reference>